<dbReference type="RefSeq" id="WP_196992685.1">
    <property type="nucleotide sequence ID" value="NZ_JADWYR010000003.1"/>
</dbReference>
<keyword evidence="1" id="KW-1133">Transmembrane helix</keyword>
<dbReference type="Proteomes" id="UP000628448">
    <property type="component" value="Unassembled WGS sequence"/>
</dbReference>
<feature type="transmembrane region" description="Helical" evidence="1">
    <location>
        <begin position="44"/>
        <end position="63"/>
    </location>
</feature>
<sequence length="118" mass="13724">MAKKANPLKRTPLSTDDDYRLYAVSDEDPAEPGKISIIKRFSPFLILCCALLILFPYMMITGTGNIRSFWLLLFLFPFTEINLFYADFALWKYFTGKKIIPIWVIELTFSILIVKFLV</sequence>
<keyword evidence="1" id="KW-0472">Membrane</keyword>
<protein>
    <submittedName>
        <fullName evidence="2">Uncharacterized protein</fullName>
    </submittedName>
</protein>
<organism evidence="2 3">
    <name type="scientific">Panacibacter microcysteis</name>
    <dbReference type="NCBI Taxonomy" id="2793269"/>
    <lineage>
        <taxon>Bacteria</taxon>
        <taxon>Pseudomonadati</taxon>
        <taxon>Bacteroidota</taxon>
        <taxon>Chitinophagia</taxon>
        <taxon>Chitinophagales</taxon>
        <taxon>Chitinophagaceae</taxon>
        <taxon>Panacibacter</taxon>
    </lineage>
</organism>
<evidence type="ECO:0000313" key="2">
    <source>
        <dbReference type="EMBL" id="MBG9378586.1"/>
    </source>
</evidence>
<keyword evidence="1" id="KW-0812">Transmembrane</keyword>
<accession>A0A931H075</accession>
<dbReference type="AlphaFoldDB" id="A0A931H075"/>
<name>A0A931H075_9BACT</name>
<feature type="transmembrane region" description="Helical" evidence="1">
    <location>
        <begin position="100"/>
        <end position="117"/>
    </location>
</feature>
<proteinExistence type="predicted"/>
<keyword evidence="3" id="KW-1185">Reference proteome</keyword>
<dbReference type="EMBL" id="JADWYR010000003">
    <property type="protein sequence ID" value="MBG9378586.1"/>
    <property type="molecule type" value="Genomic_DNA"/>
</dbReference>
<evidence type="ECO:0000256" key="1">
    <source>
        <dbReference type="SAM" id="Phobius"/>
    </source>
</evidence>
<reference evidence="2" key="1">
    <citation type="submission" date="2020-11" db="EMBL/GenBank/DDBJ databases">
        <title>Bacterial whole genome sequence for Panacibacter sp. DH6.</title>
        <authorList>
            <person name="Le V."/>
            <person name="Ko S."/>
            <person name="Ahn C.-Y."/>
            <person name="Oh H.-M."/>
        </authorList>
    </citation>
    <scope>NUCLEOTIDE SEQUENCE</scope>
    <source>
        <strain evidence="2">DH6</strain>
    </source>
</reference>
<comment type="caution">
    <text evidence="2">The sequence shown here is derived from an EMBL/GenBank/DDBJ whole genome shotgun (WGS) entry which is preliminary data.</text>
</comment>
<evidence type="ECO:0000313" key="3">
    <source>
        <dbReference type="Proteomes" id="UP000628448"/>
    </source>
</evidence>
<gene>
    <name evidence="2" type="ORF">I5907_20300</name>
</gene>